<evidence type="ECO:0000313" key="2">
    <source>
        <dbReference type="Proteomes" id="UP001056120"/>
    </source>
</evidence>
<name>A0ACB9JYR5_9ASTR</name>
<keyword evidence="2" id="KW-1185">Reference proteome</keyword>
<dbReference type="Proteomes" id="UP001056120">
    <property type="component" value="Linkage Group LG02"/>
</dbReference>
<accession>A0ACB9JYR5</accession>
<dbReference type="EMBL" id="CM042019">
    <property type="protein sequence ID" value="KAI3825196.1"/>
    <property type="molecule type" value="Genomic_DNA"/>
</dbReference>
<proteinExistence type="predicted"/>
<sequence length="217" mass="22708">MPLLQAVNLEKDTCRVNMEQSNVPRSNTSSEFSSTSVRDVDNTADKVGLSTPHSPVYSSAGKSSSAGQAEKTILDPTGKTGSIGGVGLASTGSTDNFLMPTPLFSSSFKAKMMESLGRVSAGRTAASTVEDVHKPPPPPPVVETLVMDPPTVAPPVATKKGKEIMDDGFIKVVKKKKKFNGPKPRVQIPSLNVSKPGPSNPPGRARPNVDNGLSTKA</sequence>
<reference evidence="2" key="1">
    <citation type="journal article" date="2022" name="Mol. Ecol. Resour.">
        <title>The genomes of chicory, endive, great burdock and yacon provide insights into Asteraceae palaeo-polyploidization history and plant inulin production.</title>
        <authorList>
            <person name="Fan W."/>
            <person name="Wang S."/>
            <person name="Wang H."/>
            <person name="Wang A."/>
            <person name="Jiang F."/>
            <person name="Liu H."/>
            <person name="Zhao H."/>
            <person name="Xu D."/>
            <person name="Zhang Y."/>
        </authorList>
    </citation>
    <scope>NUCLEOTIDE SEQUENCE [LARGE SCALE GENOMIC DNA]</scope>
    <source>
        <strain evidence="2">cv. Yunnan</strain>
    </source>
</reference>
<protein>
    <submittedName>
        <fullName evidence="1">Uncharacterized protein</fullName>
    </submittedName>
</protein>
<reference evidence="1 2" key="2">
    <citation type="journal article" date="2022" name="Mol. Ecol. Resour.">
        <title>The genomes of chicory, endive, great burdock and yacon provide insights into Asteraceae paleo-polyploidization history and plant inulin production.</title>
        <authorList>
            <person name="Fan W."/>
            <person name="Wang S."/>
            <person name="Wang H."/>
            <person name="Wang A."/>
            <person name="Jiang F."/>
            <person name="Liu H."/>
            <person name="Zhao H."/>
            <person name="Xu D."/>
            <person name="Zhang Y."/>
        </authorList>
    </citation>
    <scope>NUCLEOTIDE SEQUENCE [LARGE SCALE GENOMIC DNA]</scope>
    <source>
        <strain evidence="2">cv. Yunnan</strain>
        <tissue evidence="1">Leaves</tissue>
    </source>
</reference>
<organism evidence="1 2">
    <name type="scientific">Smallanthus sonchifolius</name>
    <dbReference type="NCBI Taxonomy" id="185202"/>
    <lineage>
        <taxon>Eukaryota</taxon>
        <taxon>Viridiplantae</taxon>
        <taxon>Streptophyta</taxon>
        <taxon>Embryophyta</taxon>
        <taxon>Tracheophyta</taxon>
        <taxon>Spermatophyta</taxon>
        <taxon>Magnoliopsida</taxon>
        <taxon>eudicotyledons</taxon>
        <taxon>Gunneridae</taxon>
        <taxon>Pentapetalae</taxon>
        <taxon>asterids</taxon>
        <taxon>campanulids</taxon>
        <taxon>Asterales</taxon>
        <taxon>Asteraceae</taxon>
        <taxon>Asteroideae</taxon>
        <taxon>Heliantheae alliance</taxon>
        <taxon>Millerieae</taxon>
        <taxon>Smallanthus</taxon>
    </lineage>
</organism>
<comment type="caution">
    <text evidence="1">The sequence shown here is derived from an EMBL/GenBank/DDBJ whole genome shotgun (WGS) entry which is preliminary data.</text>
</comment>
<evidence type="ECO:0000313" key="1">
    <source>
        <dbReference type="EMBL" id="KAI3825196.1"/>
    </source>
</evidence>
<gene>
    <name evidence="1" type="ORF">L1987_06673</name>
</gene>